<organism evidence="2 3">
    <name type="scientific">Micromonospora zhanjiangensis</name>
    <dbReference type="NCBI Taxonomy" id="1522057"/>
    <lineage>
        <taxon>Bacteria</taxon>
        <taxon>Bacillati</taxon>
        <taxon>Actinomycetota</taxon>
        <taxon>Actinomycetes</taxon>
        <taxon>Micromonosporales</taxon>
        <taxon>Micromonosporaceae</taxon>
        <taxon>Micromonospora</taxon>
    </lineage>
</organism>
<sequence>MAAQRWDEIVRRLDDAGVEYTSRRPVRPQATADPSGNGRIPYAGKDTS</sequence>
<feature type="region of interest" description="Disordered" evidence="1">
    <location>
        <begin position="13"/>
        <end position="48"/>
    </location>
</feature>
<evidence type="ECO:0000313" key="3">
    <source>
        <dbReference type="Proteomes" id="UP001595868"/>
    </source>
</evidence>
<dbReference type="Proteomes" id="UP001595868">
    <property type="component" value="Unassembled WGS sequence"/>
</dbReference>
<keyword evidence="3" id="KW-1185">Reference proteome</keyword>
<protein>
    <submittedName>
        <fullName evidence="2">Uncharacterized protein</fullName>
    </submittedName>
</protein>
<dbReference type="RefSeq" id="WP_377553231.1">
    <property type="nucleotide sequence ID" value="NZ_JBHSBN010000049.1"/>
</dbReference>
<evidence type="ECO:0000256" key="1">
    <source>
        <dbReference type="SAM" id="MobiDB-lite"/>
    </source>
</evidence>
<name>A0ABV8KXC3_9ACTN</name>
<accession>A0ABV8KXC3</accession>
<gene>
    <name evidence="2" type="ORF">ACFOX0_32585</name>
</gene>
<reference evidence="3" key="1">
    <citation type="journal article" date="2019" name="Int. J. Syst. Evol. Microbiol.">
        <title>The Global Catalogue of Microorganisms (GCM) 10K type strain sequencing project: providing services to taxonomists for standard genome sequencing and annotation.</title>
        <authorList>
            <consortium name="The Broad Institute Genomics Platform"/>
            <consortium name="The Broad Institute Genome Sequencing Center for Infectious Disease"/>
            <person name="Wu L."/>
            <person name="Ma J."/>
        </authorList>
    </citation>
    <scope>NUCLEOTIDE SEQUENCE [LARGE SCALE GENOMIC DNA]</scope>
    <source>
        <strain evidence="3">2902at01</strain>
    </source>
</reference>
<comment type="caution">
    <text evidence="2">The sequence shown here is derived from an EMBL/GenBank/DDBJ whole genome shotgun (WGS) entry which is preliminary data.</text>
</comment>
<proteinExistence type="predicted"/>
<evidence type="ECO:0000313" key="2">
    <source>
        <dbReference type="EMBL" id="MFC4110638.1"/>
    </source>
</evidence>
<dbReference type="EMBL" id="JBHSBN010000049">
    <property type="protein sequence ID" value="MFC4110638.1"/>
    <property type="molecule type" value="Genomic_DNA"/>
</dbReference>